<evidence type="ECO:0000313" key="3">
    <source>
        <dbReference type="Proteomes" id="UP001150879"/>
    </source>
</evidence>
<evidence type="ECO:0000313" key="2">
    <source>
        <dbReference type="EMBL" id="KAJ5199045.1"/>
    </source>
</evidence>
<dbReference type="AlphaFoldDB" id="A0A9W9ME23"/>
<sequence length="117" mass="13133">MMRFILLLPSTKAKAGYFLLGPMILALMTSRKTRLTCPDCGCHSSLWEVLTVAKGRLACYPSGRDSSKLNEVQLRLIRCNLKRRNRFLYVQQHSRGLDTGSIRRGNHRAAPKKAGSA</sequence>
<reference evidence="2" key="2">
    <citation type="journal article" date="2023" name="IMA Fungus">
        <title>Comparative genomic study of the Penicillium genus elucidates a diverse pangenome and 15 lateral gene transfer events.</title>
        <authorList>
            <person name="Petersen C."/>
            <person name="Sorensen T."/>
            <person name="Nielsen M.R."/>
            <person name="Sondergaard T.E."/>
            <person name="Sorensen J.L."/>
            <person name="Fitzpatrick D.A."/>
            <person name="Frisvad J.C."/>
            <person name="Nielsen K.L."/>
        </authorList>
    </citation>
    <scope>NUCLEOTIDE SEQUENCE</scope>
    <source>
        <strain evidence="2">IBT 16849</strain>
    </source>
</reference>
<dbReference type="OrthoDB" id="5365701at2759"/>
<proteinExistence type="predicted"/>
<gene>
    <name evidence="2" type="ORF">N7472_004249</name>
</gene>
<keyword evidence="3" id="KW-1185">Reference proteome</keyword>
<comment type="caution">
    <text evidence="2">The sequence shown here is derived from an EMBL/GenBank/DDBJ whole genome shotgun (WGS) entry which is preliminary data.</text>
</comment>
<name>A0A9W9ME23_9EURO</name>
<accession>A0A9W9ME23</accession>
<feature type="region of interest" description="Disordered" evidence="1">
    <location>
        <begin position="98"/>
        <end position="117"/>
    </location>
</feature>
<reference evidence="2" key="1">
    <citation type="submission" date="2022-11" db="EMBL/GenBank/DDBJ databases">
        <authorList>
            <person name="Petersen C."/>
        </authorList>
    </citation>
    <scope>NUCLEOTIDE SEQUENCE</scope>
    <source>
        <strain evidence="2">IBT 16849</strain>
    </source>
</reference>
<organism evidence="2 3">
    <name type="scientific">Penicillium cf. griseofulvum</name>
    <dbReference type="NCBI Taxonomy" id="2972120"/>
    <lineage>
        <taxon>Eukaryota</taxon>
        <taxon>Fungi</taxon>
        <taxon>Dikarya</taxon>
        <taxon>Ascomycota</taxon>
        <taxon>Pezizomycotina</taxon>
        <taxon>Eurotiomycetes</taxon>
        <taxon>Eurotiomycetidae</taxon>
        <taxon>Eurotiales</taxon>
        <taxon>Aspergillaceae</taxon>
        <taxon>Penicillium</taxon>
    </lineage>
</organism>
<dbReference type="EMBL" id="JAPQKP010000003">
    <property type="protein sequence ID" value="KAJ5199045.1"/>
    <property type="molecule type" value="Genomic_DNA"/>
</dbReference>
<evidence type="ECO:0000256" key="1">
    <source>
        <dbReference type="SAM" id="MobiDB-lite"/>
    </source>
</evidence>
<dbReference type="Proteomes" id="UP001150879">
    <property type="component" value="Unassembled WGS sequence"/>
</dbReference>
<protein>
    <submittedName>
        <fullName evidence="2">Uncharacterized protein</fullName>
    </submittedName>
</protein>